<proteinExistence type="predicted"/>
<dbReference type="Proteomes" id="UP000295388">
    <property type="component" value="Unassembled WGS sequence"/>
</dbReference>
<protein>
    <submittedName>
        <fullName evidence="1">Uncharacterized protein</fullName>
    </submittedName>
</protein>
<evidence type="ECO:0000313" key="2">
    <source>
        <dbReference type="Proteomes" id="UP000295388"/>
    </source>
</evidence>
<comment type="caution">
    <text evidence="1">The sequence shown here is derived from an EMBL/GenBank/DDBJ whole genome shotgun (WGS) entry which is preliminary data.</text>
</comment>
<dbReference type="RefSeq" id="WP_133804913.1">
    <property type="nucleotide sequence ID" value="NZ_SNWQ01000027.1"/>
</dbReference>
<dbReference type="EMBL" id="SNWQ01000027">
    <property type="protein sequence ID" value="TDO34382.1"/>
    <property type="molecule type" value="Genomic_DNA"/>
</dbReference>
<evidence type="ECO:0000313" key="1">
    <source>
        <dbReference type="EMBL" id="TDO34382.1"/>
    </source>
</evidence>
<keyword evidence="2" id="KW-1185">Reference proteome</keyword>
<name>A0A4R6JFE4_9ACTN</name>
<accession>A0A4R6JFE4</accession>
<gene>
    <name evidence="1" type="ORF">EV643_12776</name>
</gene>
<reference evidence="1 2" key="1">
    <citation type="submission" date="2019-03" db="EMBL/GenBank/DDBJ databases">
        <title>Genomic Encyclopedia of Type Strains, Phase III (KMG-III): the genomes of soil and plant-associated and newly described type strains.</title>
        <authorList>
            <person name="Whitman W."/>
        </authorList>
    </citation>
    <scope>NUCLEOTIDE SEQUENCE [LARGE SCALE GENOMIC DNA]</scope>
    <source>
        <strain evidence="1 2">VKM Ac-2527</strain>
    </source>
</reference>
<sequence>MSGEVTEPTRSGWNAQTTFSALDLDALHALAAIRGGQPKVFGHVKAEQVYDSHACGGEIYTDLYFDEADGHIHAGVSIWYPCEHYLEVLGDVVVA</sequence>
<organism evidence="1 2">
    <name type="scientific">Kribbella caucasensis</name>
    <dbReference type="NCBI Taxonomy" id="2512215"/>
    <lineage>
        <taxon>Bacteria</taxon>
        <taxon>Bacillati</taxon>
        <taxon>Actinomycetota</taxon>
        <taxon>Actinomycetes</taxon>
        <taxon>Propionibacteriales</taxon>
        <taxon>Kribbellaceae</taxon>
        <taxon>Kribbella</taxon>
    </lineage>
</organism>
<dbReference type="OrthoDB" id="10008549at2"/>
<dbReference type="AlphaFoldDB" id="A0A4R6JFE4"/>